<organism evidence="1 2">
    <name type="scientific">Flavobacterium piscisymbiosum</name>
    <dbReference type="NCBI Taxonomy" id="2893753"/>
    <lineage>
        <taxon>Bacteria</taxon>
        <taxon>Pseudomonadati</taxon>
        <taxon>Bacteroidota</taxon>
        <taxon>Flavobacteriia</taxon>
        <taxon>Flavobacteriales</taxon>
        <taxon>Flavobacteriaceae</taxon>
        <taxon>Flavobacterium</taxon>
    </lineage>
</organism>
<evidence type="ECO:0000313" key="1">
    <source>
        <dbReference type="EMBL" id="MCC9066384.1"/>
    </source>
</evidence>
<protein>
    <submittedName>
        <fullName evidence="1">Uncharacterized protein</fullName>
    </submittedName>
</protein>
<dbReference type="RefSeq" id="WP_230040295.1">
    <property type="nucleotide sequence ID" value="NZ_JAJJMM010000001.1"/>
</dbReference>
<dbReference type="Proteomes" id="UP001430679">
    <property type="component" value="Unassembled WGS sequence"/>
</dbReference>
<dbReference type="EMBL" id="JAJJMM010000001">
    <property type="protein sequence ID" value="MCC9066384.1"/>
    <property type="molecule type" value="Genomic_DNA"/>
</dbReference>
<keyword evidence="2" id="KW-1185">Reference proteome</keyword>
<comment type="caution">
    <text evidence="1">The sequence shown here is derived from an EMBL/GenBank/DDBJ whole genome shotgun (WGS) entry which is preliminary data.</text>
</comment>
<proteinExistence type="predicted"/>
<reference evidence="1" key="1">
    <citation type="submission" date="2021-11" db="EMBL/GenBank/DDBJ databases">
        <title>Description of novel Flavobacterium species.</title>
        <authorList>
            <person name="Saticioglu I.B."/>
            <person name="Ay H."/>
            <person name="Altun S."/>
            <person name="Duman M."/>
        </authorList>
    </citation>
    <scope>NUCLEOTIDE SEQUENCE</scope>
    <source>
        <strain evidence="1">F-30</strain>
    </source>
</reference>
<name>A0ABS8MLK1_9FLAO</name>
<accession>A0ABS8MLK1</accession>
<gene>
    <name evidence="1" type="ORF">LNP81_25625</name>
</gene>
<sequence>MSCRASKLYTYEETLTLVNYYAKVTIVKGFPTGFRNINDYKLFCNQQKAYLDNYCKAMDINPLEYKIQGSVLYKSHPENPIDLTNTPVLMKDGVINTPGDLDQIIYLTRSEGEKYLVKVKENWRKHVKTLDPKDYNDKEWKNIQNTVNQIDKAFQDGIIHKFRMVPNGNVDFLTGLKNAGKRNDGTQIFFPLNEKGETEIGAAIIIKGSKFDVLPTMPYKY</sequence>
<evidence type="ECO:0000313" key="2">
    <source>
        <dbReference type="Proteomes" id="UP001430679"/>
    </source>
</evidence>